<proteinExistence type="predicted"/>
<organism evidence="1 2">
    <name type="scientific">Candidatus Dojkabacteria bacterium</name>
    <dbReference type="NCBI Taxonomy" id="2099670"/>
    <lineage>
        <taxon>Bacteria</taxon>
        <taxon>Candidatus Dojkabacteria</taxon>
    </lineage>
</organism>
<sequence>METMPYSEEDKLDIQLSSVSLGNPNQEGGNIGAVAGLVQSALDKEKYTNIVVENALEAQRITQEHLGDKAEFGVSVLASSLNPSGIQGFLASVDYPYLVKFNKQFLNEKMQRVKGEGYRGLGLAVALGKEYAYALLQSHSEEDQIGSTLEAVQAMKDDVVKVRTCIETVSFEEEMKKIRQLTVKLKGLGKNVIWAIEPNKKIGDGTFVDFMTIYDNIKNNPKNASLKFGIDLDMGGLPKEEYKDMFRIMEALERQGKNNLPLFLSLSGKEYTDDTVRTHLPLGNNFDVNREIGEWLKVRQFRGERIPAIVVESSPAEKNILADYGNFLKSFKGGFN</sequence>
<name>A0A832RC78_9BACT</name>
<dbReference type="EMBL" id="DUTP01000001">
    <property type="protein sequence ID" value="HHX99109.1"/>
    <property type="molecule type" value="Genomic_DNA"/>
</dbReference>
<evidence type="ECO:0000313" key="1">
    <source>
        <dbReference type="EMBL" id="HHX99109.1"/>
    </source>
</evidence>
<protein>
    <recommendedName>
        <fullName evidence="3">Xylose isomerase-like TIM barrel domain-containing protein</fullName>
    </recommendedName>
</protein>
<dbReference type="Proteomes" id="UP000576550">
    <property type="component" value="Unassembled WGS sequence"/>
</dbReference>
<accession>A0A832RC78</accession>
<reference evidence="1 2" key="1">
    <citation type="journal article" date="2020" name="Biotechnol. Biofuels">
        <title>New insights from the biogas microbiome by comprehensive genome-resolved metagenomics of nearly 1600 species originating from multiple anaerobic digesters.</title>
        <authorList>
            <person name="Campanaro S."/>
            <person name="Treu L."/>
            <person name="Rodriguez-R L.M."/>
            <person name="Kovalovszki A."/>
            <person name="Ziels R.M."/>
            <person name="Maus I."/>
            <person name="Zhu X."/>
            <person name="Kougias P.G."/>
            <person name="Basile A."/>
            <person name="Luo G."/>
            <person name="Schluter A."/>
            <person name="Konstantinidis K.T."/>
            <person name="Angelidaki I."/>
        </authorList>
    </citation>
    <scope>NUCLEOTIDE SEQUENCE [LARGE SCALE GENOMIC DNA]</scope>
    <source>
        <strain evidence="1">AS05jafATM_89</strain>
    </source>
</reference>
<evidence type="ECO:0000313" key="2">
    <source>
        <dbReference type="Proteomes" id="UP000576550"/>
    </source>
</evidence>
<evidence type="ECO:0008006" key="3">
    <source>
        <dbReference type="Google" id="ProtNLM"/>
    </source>
</evidence>
<dbReference type="AlphaFoldDB" id="A0A832RC78"/>
<comment type="caution">
    <text evidence="1">The sequence shown here is derived from an EMBL/GenBank/DDBJ whole genome shotgun (WGS) entry which is preliminary data.</text>
</comment>
<gene>
    <name evidence="1" type="ORF">GX533_00255</name>
</gene>